<protein>
    <submittedName>
        <fullName evidence="1">Uncharacterized protein</fullName>
    </submittedName>
</protein>
<keyword evidence="2" id="KW-1185">Reference proteome</keyword>
<proteinExistence type="predicted"/>
<dbReference type="Proteomes" id="UP000499080">
    <property type="component" value="Unassembled WGS sequence"/>
</dbReference>
<reference evidence="1 2" key="1">
    <citation type="journal article" date="2019" name="Sci. Rep.">
        <title>Orb-weaving spider Araneus ventricosus genome elucidates the spidroin gene catalogue.</title>
        <authorList>
            <person name="Kono N."/>
            <person name="Nakamura H."/>
            <person name="Ohtoshi R."/>
            <person name="Moran D.A.P."/>
            <person name="Shinohara A."/>
            <person name="Yoshida Y."/>
            <person name="Fujiwara M."/>
            <person name="Mori M."/>
            <person name="Tomita M."/>
            <person name="Arakawa K."/>
        </authorList>
    </citation>
    <scope>NUCLEOTIDE SEQUENCE [LARGE SCALE GENOMIC DNA]</scope>
</reference>
<evidence type="ECO:0000313" key="1">
    <source>
        <dbReference type="EMBL" id="GBM78904.1"/>
    </source>
</evidence>
<sequence length="190" mass="21527">MTKKMKSSTNTCILTPWGQSCRNTSSANRFQKVGPVQEPWGILVADSILLGLVSYDLNNNFLHKKSGIIDYIQSSFDVKVQSCQSSARDGDQEHRVANGFVKTKFRSGKDSRQTSNFSYQGDSLITQLFSALPKSEPRSRLPYRFFTAFLSFMSNTPVLFVPEGVELRLPFFPLDNRNSMRPTTKHLFPQ</sequence>
<dbReference type="PROSITE" id="PS51257">
    <property type="entry name" value="PROKAR_LIPOPROTEIN"/>
    <property type="match status" value="1"/>
</dbReference>
<accession>A0A4Y2IMP2</accession>
<dbReference type="AlphaFoldDB" id="A0A4Y2IMP2"/>
<organism evidence="1 2">
    <name type="scientific">Araneus ventricosus</name>
    <name type="common">Orbweaver spider</name>
    <name type="synonym">Epeira ventricosa</name>
    <dbReference type="NCBI Taxonomy" id="182803"/>
    <lineage>
        <taxon>Eukaryota</taxon>
        <taxon>Metazoa</taxon>
        <taxon>Ecdysozoa</taxon>
        <taxon>Arthropoda</taxon>
        <taxon>Chelicerata</taxon>
        <taxon>Arachnida</taxon>
        <taxon>Araneae</taxon>
        <taxon>Araneomorphae</taxon>
        <taxon>Entelegynae</taxon>
        <taxon>Araneoidea</taxon>
        <taxon>Araneidae</taxon>
        <taxon>Araneus</taxon>
    </lineage>
</organism>
<gene>
    <name evidence="1" type="ORF">AVEN_12526_1</name>
</gene>
<name>A0A4Y2IMP2_ARAVE</name>
<comment type="caution">
    <text evidence="1">The sequence shown here is derived from an EMBL/GenBank/DDBJ whole genome shotgun (WGS) entry which is preliminary data.</text>
</comment>
<evidence type="ECO:0000313" key="2">
    <source>
        <dbReference type="Proteomes" id="UP000499080"/>
    </source>
</evidence>
<dbReference type="EMBL" id="BGPR01002785">
    <property type="protein sequence ID" value="GBM78904.1"/>
    <property type="molecule type" value="Genomic_DNA"/>
</dbReference>